<sequence length="65" mass="7357">MLSLRGYFPLQANYIPLRQNTRNTTVFKTRCVCVESTSEPDSSAGSWADRLFSRGIGLPKAWQSF</sequence>
<proteinExistence type="predicted"/>
<dbReference type="Proteomes" id="UP000053424">
    <property type="component" value="Unassembled WGS sequence"/>
</dbReference>
<gene>
    <name evidence="1" type="ORF">M413DRAFT_281441</name>
</gene>
<organism evidence="1 2">
    <name type="scientific">Hebeloma cylindrosporum</name>
    <dbReference type="NCBI Taxonomy" id="76867"/>
    <lineage>
        <taxon>Eukaryota</taxon>
        <taxon>Fungi</taxon>
        <taxon>Dikarya</taxon>
        <taxon>Basidiomycota</taxon>
        <taxon>Agaricomycotina</taxon>
        <taxon>Agaricomycetes</taxon>
        <taxon>Agaricomycetidae</taxon>
        <taxon>Agaricales</taxon>
        <taxon>Agaricineae</taxon>
        <taxon>Hymenogastraceae</taxon>
        <taxon>Hebeloma</taxon>
    </lineage>
</organism>
<evidence type="ECO:0000313" key="1">
    <source>
        <dbReference type="EMBL" id="KIM37103.1"/>
    </source>
</evidence>
<name>A0A0C2XGY5_HEBCY</name>
<dbReference type="AlphaFoldDB" id="A0A0C2XGY5"/>
<dbReference type="HOGENOM" id="CLU_2849936_0_0_1"/>
<accession>A0A0C2XGY5</accession>
<keyword evidence="2" id="KW-1185">Reference proteome</keyword>
<dbReference type="EMBL" id="KN831800">
    <property type="protein sequence ID" value="KIM37103.1"/>
    <property type="molecule type" value="Genomic_DNA"/>
</dbReference>
<reference evidence="2" key="2">
    <citation type="submission" date="2015-01" db="EMBL/GenBank/DDBJ databases">
        <title>Evolutionary Origins and Diversification of the Mycorrhizal Mutualists.</title>
        <authorList>
            <consortium name="DOE Joint Genome Institute"/>
            <consortium name="Mycorrhizal Genomics Consortium"/>
            <person name="Kohler A."/>
            <person name="Kuo A."/>
            <person name="Nagy L.G."/>
            <person name="Floudas D."/>
            <person name="Copeland A."/>
            <person name="Barry K.W."/>
            <person name="Cichocki N."/>
            <person name="Veneault-Fourrey C."/>
            <person name="LaButti K."/>
            <person name="Lindquist E.A."/>
            <person name="Lipzen A."/>
            <person name="Lundell T."/>
            <person name="Morin E."/>
            <person name="Murat C."/>
            <person name="Riley R."/>
            <person name="Ohm R."/>
            <person name="Sun H."/>
            <person name="Tunlid A."/>
            <person name="Henrissat B."/>
            <person name="Grigoriev I.V."/>
            <person name="Hibbett D.S."/>
            <person name="Martin F."/>
        </authorList>
    </citation>
    <scope>NUCLEOTIDE SEQUENCE [LARGE SCALE GENOMIC DNA]</scope>
    <source>
        <strain evidence="2">h7</strain>
    </source>
</reference>
<evidence type="ECO:0000313" key="2">
    <source>
        <dbReference type="Proteomes" id="UP000053424"/>
    </source>
</evidence>
<protein>
    <submittedName>
        <fullName evidence="1">Uncharacterized protein</fullName>
    </submittedName>
</protein>
<reference evidence="1 2" key="1">
    <citation type="submission" date="2014-04" db="EMBL/GenBank/DDBJ databases">
        <authorList>
            <consortium name="DOE Joint Genome Institute"/>
            <person name="Kuo A."/>
            <person name="Gay G."/>
            <person name="Dore J."/>
            <person name="Kohler A."/>
            <person name="Nagy L.G."/>
            <person name="Floudas D."/>
            <person name="Copeland A."/>
            <person name="Barry K.W."/>
            <person name="Cichocki N."/>
            <person name="Veneault-Fourrey C."/>
            <person name="LaButti K."/>
            <person name="Lindquist E.A."/>
            <person name="Lipzen A."/>
            <person name="Lundell T."/>
            <person name="Morin E."/>
            <person name="Murat C."/>
            <person name="Sun H."/>
            <person name="Tunlid A."/>
            <person name="Henrissat B."/>
            <person name="Grigoriev I.V."/>
            <person name="Hibbett D.S."/>
            <person name="Martin F."/>
            <person name="Nordberg H.P."/>
            <person name="Cantor M.N."/>
            <person name="Hua S.X."/>
        </authorList>
    </citation>
    <scope>NUCLEOTIDE SEQUENCE [LARGE SCALE GENOMIC DNA]</scope>
    <source>
        <strain evidence="2">h7</strain>
    </source>
</reference>